<dbReference type="EMBL" id="ML120477">
    <property type="protein sequence ID" value="RPA92283.1"/>
    <property type="molecule type" value="Genomic_DNA"/>
</dbReference>
<gene>
    <name evidence="2" type="ORF">L873DRAFT_203378</name>
</gene>
<name>A0A3N4J1P1_9PEZI</name>
<evidence type="ECO:0000256" key="1">
    <source>
        <dbReference type="SAM" id="Phobius"/>
    </source>
</evidence>
<proteinExistence type="predicted"/>
<evidence type="ECO:0000313" key="3">
    <source>
        <dbReference type="Proteomes" id="UP000276215"/>
    </source>
</evidence>
<keyword evidence="1" id="KW-0472">Membrane</keyword>
<protein>
    <submittedName>
        <fullName evidence="2">Uncharacterized protein</fullName>
    </submittedName>
</protein>
<feature type="transmembrane region" description="Helical" evidence="1">
    <location>
        <begin position="56"/>
        <end position="75"/>
    </location>
</feature>
<dbReference type="AlphaFoldDB" id="A0A3N4J1P1"/>
<keyword evidence="1" id="KW-0812">Transmembrane</keyword>
<reference evidence="2 3" key="1">
    <citation type="journal article" date="2018" name="Nat. Ecol. Evol.">
        <title>Pezizomycetes genomes reveal the molecular basis of ectomycorrhizal truffle lifestyle.</title>
        <authorList>
            <person name="Murat C."/>
            <person name="Payen T."/>
            <person name="Noel B."/>
            <person name="Kuo A."/>
            <person name="Morin E."/>
            <person name="Chen J."/>
            <person name="Kohler A."/>
            <person name="Krizsan K."/>
            <person name="Balestrini R."/>
            <person name="Da Silva C."/>
            <person name="Montanini B."/>
            <person name="Hainaut M."/>
            <person name="Levati E."/>
            <person name="Barry K.W."/>
            <person name="Belfiori B."/>
            <person name="Cichocki N."/>
            <person name="Clum A."/>
            <person name="Dockter R.B."/>
            <person name="Fauchery L."/>
            <person name="Guy J."/>
            <person name="Iotti M."/>
            <person name="Le Tacon F."/>
            <person name="Lindquist E.A."/>
            <person name="Lipzen A."/>
            <person name="Malagnac F."/>
            <person name="Mello A."/>
            <person name="Molinier V."/>
            <person name="Miyauchi S."/>
            <person name="Poulain J."/>
            <person name="Riccioni C."/>
            <person name="Rubini A."/>
            <person name="Sitrit Y."/>
            <person name="Splivallo R."/>
            <person name="Traeger S."/>
            <person name="Wang M."/>
            <person name="Zifcakova L."/>
            <person name="Wipf D."/>
            <person name="Zambonelli A."/>
            <person name="Paolocci F."/>
            <person name="Nowrousian M."/>
            <person name="Ottonello S."/>
            <person name="Baldrian P."/>
            <person name="Spatafora J.W."/>
            <person name="Henrissat B."/>
            <person name="Nagy L.G."/>
            <person name="Aury J.M."/>
            <person name="Wincker P."/>
            <person name="Grigoriev I.V."/>
            <person name="Bonfante P."/>
            <person name="Martin F.M."/>
        </authorList>
    </citation>
    <scope>NUCLEOTIDE SEQUENCE [LARGE SCALE GENOMIC DNA]</scope>
    <source>
        <strain evidence="2 3">120613-1</strain>
    </source>
</reference>
<organism evidence="2 3">
    <name type="scientific">Choiromyces venosus 120613-1</name>
    <dbReference type="NCBI Taxonomy" id="1336337"/>
    <lineage>
        <taxon>Eukaryota</taxon>
        <taxon>Fungi</taxon>
        <taxon>Dikarya</taxon>
        <taxon>Ascomycota</taxon>
        <taxon>Pezizomycotina</taxon>
        <taxon>Pezizomycetes</taxon>
        <taxon>Pezizales</taxon>
        <taxon>Tuberaceae</taxon>
        <taxon>Choiromyces</taxon>
    </lineage>
</organism>
<keyword evidence="1" id="KW-1133">Transmembrane helix</keyword>
<evidence type="ECO:0000313" key="2">
    <source>
        <dbReference type="EMBL" id="RPA92283.1"/>
    </source>
</evidence>
<sequence length="77" mass="8896">MSARSIQSIDFAALPPLLPVAPSRYNGGSSFHGWCWDVGLWEFRTMGTVLRSDHTFLQFCPFTLFLNYFFFFTIFST</sequence>
<dbReference type="Proteomes" id="UP000276215">
    <property type="component" value="Unassembled WGS sequence"/>
</dbReference>
<keyword evidence="3" id="KW-1185">Reference proteome</keyword>
<accession>A0A3N4J1P1</accession>